<feature type="compositionally biased region" description="Low complexity" evidence="1">
    <location>
        <begin position="46"/>
        <end position="56"/>
    </location>
</feature>
<evidence type="ECO:0000313" key="3">
    <source>
        <dbReference type="Proteomes" id="UP001327560"/>
    </source>
</evidence>
<evidence type="ECO:0000313" key="2">
    <source>
        <dbReference type="EMBL" id="WOL04652.1"/>
    </source>
</evidence>
<feature type="region of interest" description="Disordered" evidence="1">
    <location>
        <begin position="26"/>
        <end position="67"/>
    </location>
</feature>
<organism evidence="2 3">
    <name type="scientific">Canna indica</name>
    <name type="common">Indian-shot</name>
    <dbReference type="NCBI Taxonomy" id="4628"/>
    <lineage>
        <taxon>Eukaryota</taxon>
        <taxon>Viridiplantae</taxon>
        <taxon>Streptophyta</taxon>
        <taxon>Embryophyta</taxon>
        <taxon>Tracheophyta</taxon>
        <taxon>Spermatophyta</taxon>
        <taxon>Magnoliopsida</taxon>
        <taxon>Liliopsida</taxon>
        <taxon>Zingiberales</taxon>
        <taxon>Cannaceae</taxon>
        <taxon>Canna</taxon>
    </lineage>
</organism>
<reference evidence="2 3" key="1">
    <citation type="submission" date="2023-10" db="EMBL/GenBank/DDBJ databases">
        <title>Chromosome-scale genome assembly provides insights into flower coloration mechanisms of Canna indica.</title>
        <authorList>
            <person name="Li C."/>
        </authorList>
    </citation>
    <scope>NUCLEOTIDE SEQUENCE [LARGE SCALE GENOMIC DNA]</scope>
    <source>
        <tissue evidence="2">Flower</tissue>
    </source>
</reference>
<accession>A0AAQ3KDV5</accession>
<gene>
    <name evidence="2" type="ORF">Cni_G13374</name>
</gene>
<name>A0AAQ3KDV5_9LILI</name>
<keyword evidence="3" id="KW-1185">Reference proteome</keyword>
<protein>
    <submittedName>
        <fullName evidence="2">Dof zinc finger protein DOF2.1-like isoform X2</fullName>
    </submittedName>
</protein>
<evidence type="ECO:0000256" key="1">
    <source>
        <dbReference type="SAM" id="MobiDB-lite"/>
    </source>
</evidence>
<proteinExistence type="predicted"/>
<dbReference type="EMBL" id="CP136893">
    <property type="protein sequence ID" value="WOL04652.1"/>
    <property type="molecule type" value="Genomic_DNA"/>
</dbReference>
<dbReference type="AlphaFoldDB" id="A0AAQ3KDV5"/>
<dbReference type="Proteomes" id="UP001327560">
    <property type="component" value="Chromosome 4"/>
</dbReference>
<sequence length="231" mass="25161">MEVSDAHLHQVAMANLPLEEVVIGCPNQAKQQQEEEEKEEKKNKKSSSSSSSSSSKTTRPPQLDLHPFLNPISLPPLLAYDPNDLTFALASLQKQQLPGLHLLNPNNSNDHHEEGSSFLLGNPSHHTFLDMLRTDNLYCGSNMDEEVVTSSTLPPLGGGGGGGGFAAAGATSATTVTTHPNGEDEDRMSLQWQQETQGDYYCNMGLDSGRDHDHYSWNGSNWQSLINSSLM</sequence>